<name>A0A4U9R3F9_HATHI</name>
<evidence type="ECO:0000313" key="1">
    <source>
        <dbReference type="EMBL" id="VTQ84901.1"/>
    </source>
</evidence>
<accession>A0A4U9R3F9</accession>
<dbReference type="EMBL" id="LR590481">
    <property type="protein sequence ID" value="VTQ84901.1"/>
    <property type="molecule type" value="Genomic_DNA"/>
</dbReference>
<dbReference type="OrthoDB" id="1936401at2"/>
<dbReference type="Proteomes" id="UP000308489">
    <property type="component" value="Chromosome 1"/>
</dbReference>
<proteinExistence type="predicted"/>
<dbReference type="KEGG" id="hhw:NCTC503_00634"/>
<sequence length="586" mass="67586">MDKILDVSSVKYIDKKKFKTKLFFTQGQKFYAKLCGVDKETGEITLKLANGSEFKAEVLENLERMEGDILRFTVEGLSDGKLKLKLSEIVEKEEEINPFENILAELGLEDNEENVELLSKMLKHNITLTKDNIAEMKNILNLKEKIQVEEEEFLKLILDKSDIDLQSDKGEISYKILKDCFKDLRTCDLDSIMFFKENNLELNKENIEGIKYIIENDNVLSNELEKIILHFEDILDSSRGVDFKEIDSKTINLKQELNLGDLDNIQLINTGANAENKENNIELKHSNMQRANVEDASILDLNKKYIGDNTEIKENNTSNDKVLLEGERHIEFLKEKSISSLEEKNLNTKNNIDILKGYLKAVGDKTLYEYVEKKINLLAKDTENNIVDASNENLSDDIKALISLGKNLKEDISKNIDIIKTNIKSIIKLTESNLIFQDKTNLEHVKIPINNLKILNSIYNEYYYLDFPLKVIENEYPFKLIIKNKNNQNKTIYPKDIKIVASIKTLNMGPIDNYITIKDNHLDLKIKVNNSFKNVLNKFKYRLVNSLNDMGYKSNIVIQEIEKEISLTNSCEFFEDPSFSSINTLI</sequence>
<keyword evidence="2" id="KW-1185">Reference proteome</keyword>
<organism evidence="1 2">
    <name type="scientific">Hathewaya histolytica</name>
    <name type="common">Clostridium histolyticum</name>
    <dbReference type="NCBI Taxonomy" id="1498"/>
    <lineage>
        <taxon>Bacteria</taxon>
        <taxon>Bacillati</taxon>
        <taxon>Bacillota</taxon>
        <taxon>Clostridia</taxon>
        <taxon>Eubacteriales</taxon>
        <taxon>Clostridiaceae</taxon>
        <taxon>Hathewaya</taxon>
    </lineage>
</organism>
<evidence type="ECO:0000313" key="2">
    <source>
        <dbReference type="Proteomes" id="UP000308489"/>
    </source>
</evidence>
<reference evidence="1 2" key="1">
    <citation type="submission" date="2019-05" db="EMBL/GenBank/DDBJ databases">
        <authorList>
            <consortium name="Pathogen Informatics"/>
        </authorList>
    </citation>
    <scope>NUCLEOTIDE SEQUENCE [LARGE SCALE GENOMIC DNA]</scope>
    <source>
        <strain evidence="1 2">NCTC503</strain>
    </source>
</reference>
<dbReference type="AlphaFoldDB" id="A0A4U9R3F9"/>
<dbReference type="RefSeq" id="WP_138209400.1">
    <property type="nucleotide sequence ID" value="NZ_CBCRUQ010000001.1"/>
</dbReference>
<protein>
    <submittedName>
        <fullName evidence="1">Rhoptry protein</fullName>
    </submittedName>
</protein>
<gene>
    <name evidence="1" type="ORF">NCTC503_00634</name>
</gene>